<reference evidence="2" key="2">
    <citation type="submission" date="2023-04" db="EMBL/GenBank/DDBJ databases">
        <authorList>
            <person name="Bruccoleri R.E."/>
            <person name="Oakeley E.J."/>
            <person name="Faust A.-M."/>
            <person name="Dessus-Babus S."/>
            <person name="Altorfer M."/>
            <person name="Burckhardt D."/>
            <person name="Oertli M."/>
            <person name="Naumann U."/>
            <person name="Petersen F."/>
            <person name="Wong J."/>
        </authorList>
    </citation>
    <scope>NUCLEOTIDE SEQUENCE</scope>
    <source>
        <strain evidence="2">GSM-AAB239-AS_SAM_17_03QT</strain>
        <tissue evidence="2">Leaf</tissue>
    </source>
</reference>
<name>A0AAX6FJQ2_IRIPA</name>
<dbReference type="GO" id="GO:0005741">
    <property type="term" value="C:mitochondrial outer membrane"/>
    <property type="evidence" value="ECO:0007669"/>
    <property type="project" value="TreeGrafter"/>
</dbReference>
<feature type="transmembrane region" description="Helical" evidence="1">
    <location>
        <begin position="163"/>
        <end position="182"/>
    </location>
</feature>
<dbReference type="CDD" id="cd14726">
    <property type="entry name" value="TraB_PrgY-like"/>
    <property type="match status" value="1"/>
</dbReference>
<dbReference type="PANTHER" id="PTHR21530">
    <property type="entry name" value="PHEROMONE SHUTDOWN PROTEIN"/>
    <property type="match status" value="1"/>
</dbReference>
<keyword evidence="1" id="KW-1133">Transmembrane helix</keyword>
<reference evidence="2" key="1">
    <citation type="journal article" date="2023" name="GigaByte">
        <title>Genome assembly of the bearded iris, Iris pallida Lam.</title>
        <authorList>
            <person name="Bruccoleri R.E."/>
            <person name="Oakeley E.J."/>
            <person name="Faust A.M.E."/>
            <person name="Altorfer M."/>
            <person name="Dessus-Babus S."/>
            <person name="Burckhardt D."/>
            <person name="Oertli M."/>
            <person name="Naumann U."/>
            <person name="Petersen F."/>
            <person name="Wong J."/>
        </authorList>
    </citation>
    <scope>NUCLEOTIDE SEQUENCE</scope>
    <source>
        <strain evidence="2">GSM-AAB239-AS_SAM_17_03QT</strain>
    </source>
</reference>
<dbReference type="Pfam" id="PF01963">
    <property type="entry name" value="TraB_PrgY_gumN"/>
    <property type="match status" value="1"/>
</dbReference>
<gene>
    <name evidence="2" type="ORF">M6B38_417505</name>
</gene>
<keyword evidence="3" id="KW-1185">Reference proteome</keyword>
<keyword evidence="1" id="KW-0472">Membrane</keyword>
<sequence>MSEELEVIPGAEFRVAFEEAQSYGGKVMLGDRPIEVTLRRTWGSMSLWHRTKLVYYLLFQGLFLPSSEDINRLLKEMNDDDMLTLVIKEMSRAFPTLMETLVYERDLYMSSTLLKVAREHSSVVAVVGKGHLAGIKKHWKQPIEVKHLLEMPSQSMGVRRRRIFVSLGVAVAGIAIASGIYLCGKK</sequence>
<organism evidence="2 3">
    <name type="scientific">Iris pallida</name>
    <name type="common">Sweet iris</name>
    <dbReference type="NCBI Taxonomy" id="29817"/>
    <lineage>
        <taxon>Eukaryota</taxon>
        <taxon>Viridiplantae</taxon>
        <taxon>Streptophyta</taxon>
        <taxon>Embryophyta</taxon>
        <taxon>Tracheophyta</taxon>
        <taxon>Spermatophyta</taxon>
        <taxon>Magnoliopsida</taxon>
        <taxon>Liliopsida</taxon>
        <taxon>Asparagales</taxon>
        <taxon>Iridaceae</taxon>
        <taxon>Iridoideae</taxon>
        <taxon>Irideae</taxon>
        <taxon>Iris</taxon>
    </lineage>
</organism>
<keyword evidence="1" id="KW-0812">Transmembrane</keyword>
<dbReference type="EMBL" id="JANAVB010028397">
    <property type="protein sequence ID" value="KAJ6816171.1"/>
    <property type="molecule type" value="Genomic_DNA"/>
</dbReference>
<comment type="caution">
    <text evidence="2">The sequence shown here is derived from an EMBL/GenBank/DDBJ whole genome shotgun (WGS) entry which is preliminary data.</text>
</comment>
<dbReference type="InterPro" id="IPR046345">
    <property type="entry name" value="TraB_PrgY-like"/>
</dbReference>
<accession>A0AAX6FJQ2</accession>
<proteinExistence type="predicted"/>
<evidence type="ECO:0000313" key="3">
    <source>
        <dbReference type="Proteomes" id="UP001140949"/>
    </source>
</evidence>
<dbReference type="Proteomes" id="UP001140949">
    <property type="component" value="Unassembled WGS sequence"/>
</dbReference>
<dbReference type="AlphaFoldDB" id="A0AAX6FJQ2"/>
<dbReference type="InterPro" id="IPR002816">
    <property type="entry name" value="TraB/PrgY/GumN_fam"/>
</dbReference>
<protein>
    <submittedName>
        <fullName evidence="2">TraB domain-containing protein</fullName>
    </submittedName>
</protein>
<dbReference type="PANTHER" id="PTHR21530:SF7">
    <property type="entry name" value="TRAB DOMAIN-CONTAINING PROTEIN"/>
    <property type="match status" value="1"/>
</dbReference>
<evidence type="ECO:0000313" key="2">
    <source>
        <dbReference type="EMBL" id="KAJ6816171.1"/>
    </source>
</evidence>
<evidence type="ECO:0000256" key="1">
    <source>
        <dbReference type="SAM" id="Phobius"/>
    </source>
</evidence>